<proteinExistence type="predicted"/>
<dbReference type="AlphaFoldDB" id="R4KMW2"/>
<dbReference type="PROSITE" id="PS50110">
    <property type="entry name" value="RESPONSE_REGULATORY"/>
    <property type="match status" value="1"/>
</dbReference>
<sequence>MKPQILVIDDEVEVGTFFAFFLEEQKNCQVTVANSGSEALKAISNSSFHLALVDLKLPDNDGISLLKEIKNRQPFCPVIIMTGYSTVKSAVQAVKLGAFDYIEKPFDELDQLEASIDRALGKYQIHKDIIDSELLQEARNLGIITNPDSPLFRILSLAQKIAPKNITVLLSGETGTGKEVLARFTHFNSSRANKPFLGVNCGAFTETLLESELFGHEKGSFTGAHGTRKGIFEIADGGTLFLDEIGEASPTIQVKLLRVLETGEFIRVGGETTRKTNTRIVAATNINLRDAVSKGKFRQDLFYRLDVVSLNLPPLRERVCDIPLLVEHFIAKNTEEKIRCTPETLELLKAYSWPGNVRELSNVITRAIAFSSSDYIGVESLPEKITGIKLSSYPPINNKAMIDLECLINWWGGLLPPLLVQLPNLDLERVRNSIKDVEAGITRKVIEHFLQEPGSTYSGIAQKLGITPRVLRYLIKEKGK</sequence>
<dbReference type="SMART" id="SM00382">
    <property type="entry name" value="AAA"/>
    <property type="match status" value="1"/>
</dbReference>
<dbReference type="InterPro" id="IPR027417">
    <property type="entry name" value="P-loop_NTPase"/>
</dbReference>
<gene>
    <name evidence="11" type="ORF">Desgi_3589</name>
</gene>
<evidence type="ECO:0000256" key="4">
    <source>
        <dbReference type="ARBA" id="ARBA00023015"/>
    </source>
</evidence>
<evidence type="ECO:0000256" key="6">
    <source>
        <dbReference type="ARBA" id="ARBA00023163"/>
    </source>
</evidence>
<dbReference type="HOGENOM" id="CLU_000445_0_6_9"/>
<dbReference type="GO" id="GO:0003677">
    <property type="term" value="F:DNA binding"/>
    <property type="evidence" value="ECO:0007669"/>
    <property type="project" value="UniProtKB-KW"/>
</dbReference>
<dbReference type="CDD" id="cd00009">
    <property type="entry name" value="AAA"/>
    <property type="match status" value="1"/>
</dbReference>
<dbReference type="OrthoDB" id="9803970at2"/>
<dbReference type="GO" id="GO:0005524">
    <property type="term" value="F:ATP binding"/>
    <property type="evidence" value="ECO:0007669"/>
    <property type="project" value="UniProtKB-KW"/>
</dbReference>
<evidence type="ECO:0000259" key="10">
    <source>
        <dbReference type="PROSITE" id="PS50110"/>
    </source>
</evidence>
<dbReference type="eggNOG" id="COG2204">
    <property type="taxonomic scope" value="Bacteria"/>
</dbReference>
<dbReference type="InterPro" id="IPR002078">
    <property type="entry name" value="Sigma_54_int"/>
</dbReference>
<dbReference type="InterPro" id="IPR003593">
    <property type="entry name" value="AAA+_ATPase"/>
</dbReference>
<dbReference type="Gene3D" id="1.10.8.60">
    <property type="match status" value="1"/>
</dbReference>
<dbReference type="PROSITE" id="PS00676">
    <property type="entry name" value="SIGMA54_INTERACT_2"/>
    <property type="match status" value="1"/>
</dbReference>
<organism evidence="11 12">
    <name type="scientific">Desulfoscipio gibsoniae DSM 7213</name>
    <dbReference type="NCBI Taxonomy" id="767817"/>
    <lineage>
        <taxon>Bacteria</taxon>
        <taxon>Bacillati</taxon>
        <taxon>Bacillota</taxon>
        <taxon>Clostridia</taxon>
        <taxon>Eubacteriales</taxon>
        <taxon>Desulfallaceae</taxon>
        <taxon>Desulfoscipio</taxon>
    </lineage>
</organism>
<dbReference type="EMBL" id="CP003273">
    <property type="protein sequence ID" value="AGL02912.1"/>
    <property type="molecule type" value="Genomic_DNA"/>
</dbReference>
<keyword evidence="6" id="KW-0804">Transcription</keyword>
<dbReference type="PROSITE" id="PS00675">
    <property type="entry name" value="SIGMA54_INTERACT_1"/>
    <property type="match status" value="1"/>
</dbReference>
<protein>
    <recommendedName>
        <fullName evidence="1">Stage 0 sporulation protein A homolog</fullName>
    </recommendedName>
</protein>
<keyword evidence="4" id="KW-0805">Transcription regulation</keyword>
<dbReference type="InterPro" id="IPR025944">
    <property type="entry name" value="Sigma_54_int_dom_CS"/>
</dbReference>
<keyword evidence="8" id="KW-0597">Phosphoprotein</keyword>
<evidence type="ECO:0000259" key="9">
    <source>
        <dbReference type="PROSITE" id="PS50045"/>
    </source>
</evidence>
<dbReference type="STRING" id="767817.Desgi_3589"/>
<dbReference type="Pfam" id="PF25601">
    <property type="entry name" value="AAA_lid_14"/>
    <property type="match status" value="1"/>
</dbReference>
<dbReference type="FunFam" id="3.40.50.300:FF:000006">
    <property type="entry name" value="DNA-binding transcriptional regulator NtrC"/>
    <property type="match status" value="1"/>
</dbReference>
<evidence type="ECO:0000256" key="1">
    <source>
        <dbReference type="ARBA" id="ARBA00018672"/>
    </source>
</evidence>
<evidence type="ECO:0000256" key="5">
    <source>
        <dbReference type="ARBA" id="ARBA00023125"/>
    </source>
</evidence>
<keyword evidence="3" id="KW-0067">ATP-binding</keyword>
<dbReference type="InterPro" id="IPR001789">
    <property type="entry name" value="Sig_transdc_resp-reg_receiver"/>
</dbReference>
<dbReference type="SUPFAM" id="SSF52172">
    <property type="entry name" value="CheY-like"/>
    <property type="match status" value="1"/>
</dbReference>
<dbReference type="Gene3D" id="3.40.50.2300">
    <property type="match status" value="1"/>
</dbReference>
<dbReference type="PROSITE" id="PS00688">
    <property type="entry name" value="SIGMA54_INTERACT_3"/>
    <property type="match status" value="1"/>
</dbReference>
<dbReference type="Gene3D" id="3.40.50.300">
    <property type="entry name" value="P-loop containing nucleotide triphosphate hydrolases"/>
    <property type="match status" value="1"/>
</dbReference>
<feature type="domain" description="Sigma-54 factor interaction" evidence="9">
    <location>
        <begin position="144"/>
        <end position="369"/>
    </location>
</feature>
<feature type="domain" description="Response regulatory" evidence="10">
    <location>
        <begin position="4"/>
        <end position="119"/>
    </location>
</feature>
<dbReference type="KEGG" id="dgi:Desgi_3589"/>
<dbReference type="RefSeq" id="WP_006520303.1">
    <property type="nucleotide sequence ID" value="NC_021184.1"/>
</dbReference>
<dbReference type="SUPFAM" id="SSF52540">
    <property type="entry name" value="P-loop containing nucleoside triphosphate hydrolases"/>
    <property type="match status" value="1"/>
</dbReference>
<feature type="modified residue" description="4-aspartylphosphate" evidence="8">
    <location>
        <position position="54"/>
    </location>
</feature>
<comment type="function">
    <text evidence="7">May play the central regulatory role in sporulation. It may be an element of the effector pathway responsible for the activation of sporulation genes in response to nutritional stress. Spo0A may act in concert with spo0H (a sigma factor) to control the expression of some genes that are critical to the sporulation process.</text>
</comment>
<dbReference type="PROSITE" id="PS50045">
    <property type="entry name" value="SIGMA54_INTERACT_4"/>
    <property type="match status" value="1"/>
</dbReference>
<evidence type="ECO:0000313" key="12">
    <source>
        <dbReference type="Proteomes" id="UP000013520"/>
    </source>
</evidence>
<dbReference type="Pfam" id="PF00158">
    <property type="entry name" value="Sigma54_activat"/>
    <property type="match status" value="1"/>
</dbReference>
<reference evidence="11 12" key="1">
    <citation type="submission" date="2012-01" db="EMBL/GenBank/DDBJ databases">
        <title>Complete sequence of Desulfotomaculum gibsoniae DSM 7213.</title>
        <authorList>
            <consortium name="US DOE Joint Genome Institute"/>
            <person name="Lucas S."/>
            <person name="Han J."/>
            <person name="Lapidus A."/>
            <person name="Cheng J.-F."/>
            <person name="Goodwin L."/>
            <person name="Pitluck S."/>
            <person name="Peters L."/>
            <person name="Ovchinnikova G."/>
            <person name="Teshima H."/>
            <person name="Detter J.C."/>
            <person name="Han C."/>
            <person name="Tapia R."/>
            <person name="Land M."/>
            <person name="Hauser L."/>
            <person name="Kyrpides N."/>
            <person name="Ivanova N."/>
            <person name="Pagani I."/>
            <person name="Parshina S."/>
            <person name="Plugge C."/>
            <person name="Muyzer G."/>
            <person name="Kuever J."/>
            <person name="Ivanova A."/>
            <person name="Nazina T."/>
            <person name="Klenk H.-P."/>
            <person name="Brambilla E."/>
            <person name="Spring S."/>
            <person name="Stams A.F."/>
            <person name="Woyke T."/>
        </authorList>
    </citation>
    <scope>NUCLEOTIDE SEQUENCE [LARGE SCALE GENOMIC DNA]</scope>
    <source>
        <strain evidence="11 12">DSM 7213</strain>
    </source>
</reference>
<evidence type="ECO:0000256" key="8">
    <source>
        <dbReference type="PROSITE-ProRule" id="PRU00169"/>
    </source>
</evidence>
<dbReference type="InterPro" id="IPR025662">
    <property type="entry name" value="Sigma_54_int_dom_ATP-bd_1"/>
</dbReference>
<dbReference type="InterPro" id="IPR058031">
    <property type="entry name" value="AAA_lid_NorR"/>
</dbReference>
<accession>R4KMW2</accession>
<dbReference type="InterPro" id="IPR025943">
    <property type="entry name" value="Sigma_54_int_dom_ATP-bd_2"/>
</dbReference>
<keyword evidence="12" id="KW-1185">Reference proteome</keyword>
<dbReference type="Proteomes" id="UP000013520">
    <property type="component" value="Chromosome"/>
</dbReference>
<dbReference type="GO" id="GO:0000160">
    <property type="term" value="P:phosphorelay signal transduction system"/>
    <property type="evidence" value="ECO:0007669"/>
    <property type="project" value="InterPro"/>
</dbReference>
<dbReference type="Pfam" id="PF00072">
    <property type="entry name" value="Response_reg"/>
    <property type="match status" value="1"/>
</dbReference>
<dbReference type="PANTHER" id="PTHR32071">
    <property type="entry name" value="TRANSCRIPTIONAL REGULATORY PROTEIN"/>
    <property type="match status" value="1"/>
</dbReference>
<evidence type="ECO:0000256" key="7">
    <source>
        <dbReference type="ARBA" id="ARBA00024867"/>
    </source>
</evidence>
<evidence type="ECO:0000256" key="2">
    <source>
        <dbReference type="ARBA" id="ARBA00022741"/>
    </source>
</evidence>
<keyword evidence="2" id="KW-0547">Nucleotide-binding</keyword>
<keyword evidence="5 11" id="KW-0238">DNA-binding</keyword>
<dbReference type="PANTHER" id="PTHR32071:SF119">
    <property type="entry name" value="SIGMA L-DEPENDENT TRANSCRIPTIONAL REGULATOR YPLP-RELATED"/>
    <property type="match status" value="1"/>
</dbReference>
<dbReference type="SMART" id="SM00448">
    <property type="entry name" value="REC"/>
    <property type="match status" value="1"/>
</dbReference>
<evidence type="ECO:0000313" key="11">
    <source>
        <dbReference type="EMBL" id="AGL02912.1"/>
    </source>
</evidence>
<dbReference type="InterPro" id="IPR011006">
    <property type="entry name" value="CheY-like_superfamily"/>
</dbReference>
<evidence type="ECO:0000256" key="3">
    <source>
        <dbReference type="ARBA" id="ARBA00022840"/>
    </source>
</evidence>
<name>R4KMW2_9FIRM</name>
<dbReference type="GO" id="GO:0006355">
    <property type="term" value="P:regulation of DNA-templated transcription"/>
    <property type="evidence" value="ECO:0007669"/>
    <property type="project" value="InterPro"/>
</dbReference>